<evidence type="ECO:0000256" key="1">
    <source>
        <dbReference type="ARBA" id="ARBA00001614"/>
    </source>
</evidence>
<sequence length="361" mass="38791">MTTSTPAGPPAAPASSPFGTAPSGTPVQLYTLQNAHGLRATITNYGGIITSLLAPDRHGQLGDVVLGFADLHDYLRRPPHESPYFGALIGRYANRIARGRFPLDGQQYELATNDGPNHLHGGQRGFDKVVWQATPGTSAAGPTLTLHYTSPDGEEGYPGNLAATVVYTLTDDNALRLDYTATTDKATPVNLTNHSYFNLSAGQSPDVLAHELTLDADTYTVVDDELLPTGERRSVAGTPMDFRQPRAIGARLARVPGPPPGGYDHNWVLNGQGMRPVARVYEPVSGRTLEVRTDQPGIQFYSGNFLSGHLTGKNGQLYGQHAGFCLETQHFPDSPNHPSFPSTILRPGDTLRTSTILAFSH</sequence>
<feature type="binding site" evidence="17">
    <location>
        <begin position="94"/>
        <end position="95"/>
    </location>
    <ligand>
        <name>beta-D-galactose</name>
        <dbReference type="ChEBI" id="CHEBI:27667"/>
    </ligand>
</feature>
<evidence type="ECO:0000313" key="20">
    <source>
        <dbReference type="Proteomes" id="UP000198697"/>
    </source>
</evidence>
<evidence type="ECO:0000256" key="16">
    <source>
        <dbReference type="PIRSR" id="PIRSR005096-2"/>
    </source>
</evidence>
<gene>
    <name evidence="19" type="ORF">SAMN04487998_0692</name>
</gene>
<dbReference type="InterPro" id="IPR014718">
    <property type="entry name" value="GH-type_carb-bd"/>
</dbReference>
<evidence type="ECO:0000256" key="2">
    <source>
        <dbReference type="ARBA" id="ARBA00001913"/>
    </source>
</evidence>
<evidence type="ECO:0000256" key="11">
    <source>
        <dbReference type="ARBA" id="ARBA00022837"/>
    </source>
</evidence>
<evidence type="ECO:0000256" key="6">
    <source>
        <dbReference type="ARBA" id="ARBA00011245"/>
    </source>
</evidence>
<dbReference type="Gene3D" id="2.70.98.10">
    <property type="match status" value="1"/>
</dbReference>
<comment type="subcellular location">
    <subcellularLocation>
        <location evidence="3">Cytoplasm</location>
    </subcellularLocation>
</comment>
<dbReference type="NCBIfam" id="NF008277">
    <property type="entry name" value="PRK11055.1"/>
    <property type="match status" value="1"/>
</dbReference>
<feature type="binding site" evidence="16">
    <location>
        <position position="264"/>
    </location>
    <ligand>
        <name>beta-D-galactose</name>
        <dbReference type="ChEBI" id="CHEBI:27667"/>
    </ligand>
</feature>
<dbReference type="PROSITE" id="PS00545">
    <property type="entry name" value="ALDOSE_1_EPIMERASE"/>
    <property type="match status" value="1"/>
</dbReference>
<evidence type="ECO:0000256" key="15">
    <source>
        <dbReference type="PIRSR" id="PIRSR005096-1"/>
    </source>
</evidence>
<dbReference type="EMBL" id="FOHS01000001">
    <property type="protein sequence ID" value="SES92634.1"/>
    <property type="molecule type" value="Genomic_DNA"/>
</dbReference>
<dbReference type="SUPFAM" id="SSF74650">
    <property type="entry name" value="Galactose mutarotase-like"/>
    <property type="match status" value="1"/>
</dbReference>
<dbReference type="EC" id="5.1.3.3" evidence="7 14"/>
<dbReference type="CDD" id="cd09019">
    <property type="entry name" value="galactose_mutarotase_like"/>
    <property type="match status" value="1"/>
</dbReference>
<keyword evidence="9" id="KW-0963">Cytoplasm</keyword>
<evidence type="ECO:0000256" key="7">
    <source>
        <dbReference type="ARBA" id="ARBA00013185"/>
    </source>
</evidence>
<dbReference type="Proteomes" id="UP000198697">
    <property type="component" value="Unassembled WGS sequence"/>
</dbReference>
<keyword evidence="11" id="KW-0106">Calcium</keyword>
<feature type="active site" description="Proton acceptor" evidence="15">
    <location>
        <position position="327"/>
    </location>
</feature>
<dbReference type="GO" id="GO:0030246">
    <property type="term" value="F:carbohydrate binding"/>
    <property type="evidence" value="ECO:0007669"/>
    <property type="project" value="InterPro"/>
</dbReference>
<evidence type="ECO:0000256" key="8">
    <source>
        <dbReference type="ARBA" id="ARBA00014165"/>
    </source>
</evidence>
<dbReference type="Pfam" id="PF01263">
    <property type="entry name" value="Aldose_epim"/>
    <property type="match status" value="1"/>
</dbReference>
<comment type="catalytic activity">
    <reaction evidence="1 14">
        <text>alpha-D-glucose = beta-D-glucose</text>
        <dbReference type="Rhea" id="RHEA:10264"/>
        <dbReference type="ChEBI" id="CHEBI:15903"/>
        <dbReference type="ChEBI" id="CHEBI:17925"/>
        <dbReference type="EC" id="5.1.3.3"/>
    </reaction>
</comment>
<evidence type="ECO:0000256" key="12">
    <source>
        <dbReference type="ARBA" id="ARBA00023235"/>
    </source>
</evidence>
<proteinExistence type="inferred from homology"/>
<evidence type="ECO:0000256" key="5">
    <source>
        <dbReference type="ARBA" id="ARBA00006206"/>
    </source>
</evidence>
<dbReference type="STRING" id="82805.SAMN04487998_0692"/>
<evidence type="ECO:0000256" key="14">
    <source>
        <dbReference type="PIRNR" id="PIRNR005096"/>
    </source>
</evidence>
<dbReference type="AlphaFoldDB" id="A0A1I0AEL5"/>
<dbReference type="InterPro" id="IPR047215">
    <property type="entry name" value="Galactose_mutarotase-like"/>
</dbReference>
<dbReference type="PIRSF" id="PIRSF005096">
    <property type="entry name" value="GALM"/>
    <property type="match status" value="1"/>
</dbReference>
<dbReference type="InterPro" id="IPR018052">
    <property type="entry name" value="Ald1_epimerase_CS"/>
</dbReference>
<reference evidence="20" key="1">
    <citation type="submission" date="2016-10" db="EMBL/GenBank/DDBJ databases">
        <authorList>
            <person name="Varghese N."/>
            <person name="Submissions S."/>
        </authorList>
    </citation>
    <scope>NUCLEOTIDE SEQUENCE [LARGE SCALE GENOMIC DNA]</scope>
    <source>
        <strain evidence="20">DSM 15310</strain>
    </source>
</reference>
<evidence type="ECO:0000313" key="19">
    <source>
        <dbReference type="EMBL" id="SES92634.1"/>
    </source>
</evidence>
<comment type="pathway">
    <text evidence="4 14">Carbohydrate metabolism; hexose metabolism.</text>
</comment>
<dbReference type="GO" id="GO:0006006">
    <property type="term" value="P:glucose metabolic process"/>
    <property type="evidence" value="ECO:0007669"/>
    <property type="project" value="TreeGrafter"/>
</dbReference>
<dbReference type="InterPro" id="IPR008183">
    <property type="entry name" value="Aldose_1/G6P_1-epimerase"/>
</dbReference>
<feature type="region of interest" description="Disordered" evidence="18">
    <location>
        <begin position="1"/>
        <end position="20"/>
    </location>
</feature>
<dbReference type="FunFam" id="2.70.98.10:FF:000003">
    <property type="entry name" value="Aldose 1-epimerase"/>
    <property type="match status" value="1"/>
</dbReference>
<keyword evidence="13 14" id="KW-0119">Carbohydrate metabolism</keyword>
<dbReference type="GO" id="GO:0004034">
    <property type="term" value="F:aldose 1-epimerase activity"/>
    <property type="evidence" value="ECO:0007669"/>
    <property type="project" value="UniProtKB-EC"/>
</dbReference>
<comment type="cofactor">
    <cofactor evidence="2">
        <name>Ca(2+)</name>
        <dbReference type="ChEBI" id="CHEBI:29108"/>
    </cofactor>
</comment>
<evidence type="ECO:0000256" key="17">
    <source>
        <dbReference type="PIRSR" id="PIRSR005096-3"/>
    </source>
</evidence>
<dbReference type="InterPro" id="IPR011013">
    <property type="entry name" value="Gal_mutarotase_sf_dom"/>
</dbReference>
<evidence type="ECO:0000256" key="13">
    <source>
        <dbReference type="ARBA" id="ARBA00023277"/>
    </source>
</evidence>
<dbReference type="RefSeq" id="WP_092768249.1">
    <property type="nucleotide sequence ID" value="NZ_FOHS01000001.1"/>
</dbReference>
<organism evidence="19 20">
    <name type="scientific">Hymenobacter actinosclerus</name>
    <dbReference type="NCBI Taxonomy" id="82805"/>
    <lineage>
        <taxon>Bacteria</taxon>
        <taxon>Pseudomonadati</taxon>
        <taxon>Bacteroidota</taxon>
        <taxon>Cytophagia</taxon>
        <taxon>Cytophagales</taxon>
        <taxon>Hymenobacteraceae</taxon>
        <taxon>Hymenobacter</taxon>
    </lineage>
</organism>
<feature type="binding site" evidence="17">
    <location>
        <begin position="194"/>
        <end position="196"/>
    </location>
    <ligand>
        <name>beta-D-galactose</name>
        <dbReference type="ChEBI" id="CHEBI:27667"/>
    </ligand>
</feature>
<dbReference type="GO" id="GO:0033499">
    <property type="term" value="P:galactose catabolic process via UDP-galactose, Leloir pathway"/>
    <property type="evidence" value="ECO:0007669"/>
    <property type="project" value="TreeGrafter"/>
</dbReference>
<evidence type="ECO:0000256" key="9">
    <source>
        <dbReference type="ARBA" id="ARBA00022490"/>
    </source>
</evidence>
<feature type="active site" description="Proton donor" evidence="15">
    <location>
        <position position="194"/>
    </location>
</feature>
<dbReference type="PANTHER" id="PTHR10091:SF0">
    <property type="entry name" value="GALACTOSE MUTAROTASE"/>
    <property type="match status" value="1"/>
</dbReference>
<evidence type="ECO:0000256" key="10">
    <source>
        <dbReference type="ARBA" id="ARBA00022553"/>
    </source>
</evidence>
<dbReference type="UniPathway" id="UPA00242"/>
<evidence type="ECO:0000256" key="18">
    <source>
        <dbReference type="SAM" id="MobiDB-lite"/>
    </source>
</evidence>
<accession>A0A1I0AEL5</accession>
<comment type="subunit">
    <text evidence="6">Monomer.</text>
</comment>
<keyword evidence="12 14" id="KW-0413">Isomerase</keyword>
<comment type="similarity">
    <text evidence="5 14">Belongs to the aldose epimerase family.</text>
</comment>
<dbReference type="GO" id="GO:0005737">
    <property type="term" value="C:cytoplasm"/>
    <property type="evidence" value="ECO:0007669"/>
    <property type="project" value="UniProtKB-SubCell"/>
</dbReference>
<evidence type="ECO:0000256" key="3">
    <source>
        <dbReference type="ARBA" id="ARBA00004496"/>
    </source>
</evidence>
<evidence type="ECO:0000256" key="4">
    <source>
        <dbReference type="ARBA" id="ARBA00005028"/>
    </source>
</evidence>
<keyword evidence="10" id="KW-0597">Phosphoprotein</keyword>
<dbReference type="PANTHER" id="PTHR10091">
    <property type="entry name" value="ALDOSE-1-EPIMERASE"/>
    <property type="match status" value="1"/>
</dbReference>
<keyword evidence="20" id="KW-1185">Reference proteome</keyword>
<dbReference type="InterPro" id="IPR015443">
    <property type="entry name" value="Aldose_1-epimerase"/>
</dbReference>
<protein>
    <recommendedName>
        <fullName evidence="8 14">Aldose 1-epimerase</fullName>
        <ecNumber evidence="7 14">5.1.3.3</ecNumber>
    </recommendedName>
</protein>
<dbReference type="OrthoDB" id="9779408at2"/>
<name>A0A1I0AEL5_9BACT</name>